<keyword evidence="1" id="KW-0812">Transmembrane</keyword>
<dbReference type="Proteomes" id="UP000612362">
    <property type="component" value="Unassembled WGS sequence"/>
</dbReference>
<sequence length="656" mass="74128">MAHATPLVRDAALWVHDDLGQGKTIPLESVAWWRWLEEGEQRTFRFEHSLGTFTARREQKRSGYYWYAYRKYQGRLYKTYLGKAEELRLDCLERAAYTLSELAGHIPATTNAAEKTVRRQGAMDAIETSAPAEPQKLLATKLYQPPTRAGIVTRPYLLRRLDMCLECRLMLVVAPAGFGKTTLLSDWCASRADILHAWLSLDKGDNDPARFWGYVLASLQRIFPSLFAGSFAEPRQGSLDGMLTELVNALAYLEQDIVLILDDYHLITMPGVHEDMAFLLEHSPPRLHLALASRVEPPLPLARLRARGQLGEVHATDLRFTTDEAARFLQQVMKLDVSRADVELLEARTEGWIAAIQLVALSAQAERTANLVALMSPAGQHRYIIDYLTEEVLLSQPEDARSFLLQTSLLERFNAEVCDAVTGRSESSDVLKRFEQANLFLVALDAEGEWWRYHHLFAEFLRHSLRRMHPDWITPLYERASAWFESRHLMNEAIHYAFASGNLVLTARLIQACALGTMARGEITTLLGWLETFPEAEMRRYPFLHAAFAGTLTGVGQLERAGKQLQLAQAAIEDLKASGERREEWRELDGLYLVCAGSLASFRGMLPVLSISLSKRWLFSPLTPIYVASLLPAWGMPICLTAIISKPMRNLKMLCV</sequence>
<dbReference type="Pfam" id="PF25873">
    <property type="entry name" value="WHD_MalT"/>
    <property type="match status" value="1"/>
</dbReference>
<evidence type="ECO:0000313" key="4">
    <source>
        <dbReference type="Proteomes" id="UP000612362"/>
    </source>
</evidence>
<keyword evidence="4" id="KW-1185">Reference proteome</keyword>
<name>A0A8J3MSJ4_9CHLR</name>
<keyword evidence="1" id="KW-1133">Transmembrane helix</keyword>
<dbReference type="SUPFAM" id="SSF52540">
    <property type="entry name" value="P-loop containing nucleoside triphosphate hydrolases"/>
    <property type="match status" value="1"/>
</dbReference>
<dbReference type="InterPro" id="IPR059106">
    <property type="entry name" value="WHD_MalT"/>
</dbReference>
<feature type="transmembrane region" description="Helical" evidence="1">
    <location>
        <begin position="625"/>
        <end position="644"/>
    </location>
</feature>
<dbReference type="EMBL" id="BNJF01000001">
    <property type="protein sequence ID" value="GHO44936.1"/>
    <property type="molecule type" value="Genomic_DNA"/>
</dbReference>
<feature type="domain" description="MalT-like winged helix" evidence="2">
    <location>
        <begin position="390"/>
        <end position="471"/>
    </location>
</feature>
<reference evidence="3" key="1">
    <citation type="submission" date="2020-10" db="EMBL/GenBank/DDBJ databases">
        <title>Taxonomic study of unclassified bacteria belonging to the class Ktedonobacteria.</title>
        <authorList>
            <person name="Yabe S."/>
            <person name="Wang C.M."/>
            <person name="Zheng Y."/>
            <person name="Sakai Y."/>
            <person name="Cavaletti L."/>
            <person name="Monciardini P."/>
            <person name="Donadio S."/>
        </authorList>
    </citation>
    <scope>NUCLEOTIDE SEQUENCE</scope>
    <source>
        <strain evidence="3">SOSP1-1</strain>
    </source>
</reference>
<comment type="caution">
    <text evidence="3">The sequence shown here is derived from an EMBL/GenBank/DDBJ whole genome shotgun (WGS) entry which is preliminary data.</text>
</comment>
<keyword evidence="1" id="KW-0472">Membrane</keyword>
<organism evidence="3 4">
    <name type="scientific">Ktedonospora formicarum</name>
    <dbReference type="NCBI Taxonomy" id="2778364"/>
    <lineage>
        <taxon>Bacteria</taxon>
        <taxon>Bacillati</taxon>
        <taxon>Chloroflexota</taxon>
        <taxon>Ktedonobacteria</taxon>
        <taxon>Ktedonobacterales</taxon>
        <taxon>Ktedonobacteraceae</taxon>
        <taxon>Ktedonospora</taxon>
    </lineage>
</organism>
<evidence type="ECO:0000256" key="1">
    <source>
        <dbReference type="SAM" id="Phobius"/>
    </source>
</evidence>
<dbReference type="Gene3D" id="3.40.50.300">
    <property type="entry name" value="P-loop containing nucleotide triphosphate hydrolases"/>
    <property type="match status" value="1"/>
</dbReference>
<proteinExistence type="predicted"/>
<gene>
    <name evidence="3" type="ORF">KSX_30990</name>
</gene>
<evidence type="ECO:0000313" key="3">
    <source>
        <dbReference type="EMBL" id="GHO44936.1"/>
    </source>
</evidence>
<protein>
    <recommendedName>
        <fullName evidence="2">MalT-like winged helix domain-containing protein</fullName>
    </recommendedName>
</protein>
<dbReference type="RefSeq" id="WP_220194297.1">
    <property type="nucleotide sequence ID" value="NZ_BNJF01000001.1"/>
</dbReference>
<dbReference type="AlphaFoldDB" id="A0A8J3MSJ4"/>
<evidence type="ECO:0000259" key="2">
    <source>
        <dbReference type="Pfam" id="PF25873"/>
    </source>
</evidence>
<dbReference type="InterPro" id="IPR027417">
    <property type="entry name" value="P-loop_NTPase"/>
</dbReference>
<accession>A0A8J3MSJ4</accession>